<dbReference type="PANTHER" id="PTHR47691:SF3">
    <property type="entry name" value="HTH-TYPE TRANSCRIPTIONAL REGULATOR RV0890C-RELATED"/>
    <property type="match status" value="1"/>
</dbReference>
<dbReference type="Pfam" id="PF00931">
    <property type="entry name" value="NB-ARC"/>
    <property type="match status" value="1"/>
</dbReference>
<proteinExistence type="predicted"/>
<dbReference type="InterPro" id="IPR027417">
    <property type="entry name" value="P-loop_NTPase"/>
</dbReference>
<sequence length="794" mass="86861">MSIVTSKVSTRRLEHGLPVDVTSFVGRRHELAEARRLLSASRIVTLTGVGGVGKTRLASRIAVDVRRAFPDGVWLVELAGLENPQLLVPEVIGALEIRDLSSRSPLDVLVDYLCHRRALLILDNCEHLLQPCAAVVQEVLRAAPGVRVLTTSRQPLGIAGERLLDVPPLSLPAEGGSPRLAGASEQYEAVRLFVDRAKASVPDFALTGSNQEAVERICRRLDGLPLAIELAAARIRSLTAQQLLERLDDRFRLLNKGPRGVMPRHRTLRALIDWSHSLCSPKERALWARVSVFSGSLNLEAAEAVCAGGVIETEEIIDLIAELVDKSILLRDEYPAEMRYRLLDTICQYGRERLAEFGQRTALRRRHRDHYRRVVAEGYVQAFGPSQTDLMSRFRCEHANLRSALEFCFAEPADARAGLDMAADLIFHWSTGYHLAEGRRWLDTGLAVHTEEDGVRARALWVCSWLAILQADIPAAEAMLAESRAIGEQSELGSPQPGQDSTLAYTALYAGVVALYRSRADRAIALLERAADLHRTAGDPRGLALALIRLSLAHSHLGDSATAVAVGEECVAVCDTHGDHWAIAYARTALGIAAFRQGDRERATRLVKESMRLHRSLDDPLGVGLGLEVLAWTAAAEGRHKEAVRLLGMAEVIWRTVGAPRLSGYGHLAGYRDECESEAREALGASAFDEAHRRGAGLGYDEVLTEAFGGRRPLAEGRGGTRAQEQVLTRREREIAGLVAEGKSNREIAAELVIALRTAEGHVERILTKLGFNRRAQIAAWVAGSGRGSDDEKS</sequence>
<comment type="caution">
    <text evidence="2">The sequence shown here is derived from an EMBL/GenBank/DDBJ whole genome shotgun (WGS) entry which is preliminary data.</text>
</comment>
<dbReference type="InterPro" id="IPR002182">
    <property type="entry name" value="NB-ARC"/>
</dbReference>
<name>A0A5C4JIC9_9ACTN</name>
<dbReference type="CDD" id="cd06170">
    <property type="entry name" value="LuxR_C_like"/>
    <property type="match status" value="1"/>
</dbReference>
<dbReference type="OrthoDB" id="3194665at2"/>
<evidence type="ECO:0000259" key="1">
    <source>
        <dbReference type="PROSITE" id="PS50043"/>
    </source>
</evidence>
<protein>
    <submittedName>
        <fullName evidence="2">LuxR family transcriptional regulator</fullName>
    </submittedName>
</protein>
<dbReference type="PRINTS" id="PR00364">
    <property type="entry name" value="DISEASERSIST"/>
</dbReference>
<dbReference type="SUPFAM" id="SSF46894">
    <property type="entry name" value="C-terminal effector domain of the bipartite response regulators"/>
    <property type="match status" value="1"/>
</dbReference>
<organism evidence="2 3">
    <name type="scientific">Actinomadura soli</name>
    <dbReference type="NCBI Taxonomy" id="2508997"/>
    <lineage>
        <taxon>Bacteria</taxon>
        <taxon>Bacillati</taxon>
        <taxon>Actinomycetota</taxon>
        <taxon>Actinomycetes</taxon>
        <taxon>Streptosporangiales</taxon>
        <taxon>Thermomonosporaceae</taxon>
        <taxon>Actinomadura</taxon>
    </lineage>
</organism>
<dbReference type="Pfam" id="PF25872">
    <property type="entry name" value="HTH_77"/>
    <property type="match status" value="1"/>
</dbReference>
<keyword evidence="3" id="KW-1185">Reference proteome</keyword>
<dbReference type="EMBL" id="VCKW01000018">
    <property type="protein sequence ID" value="TMR05708.1"/>
    <property type="molecule type" value="Genomic_DNA"/>
</dbReference>
<dbReference type="InterPro" id="IPR011990">
    <property type="entry name" value="TPR-like_helical_dom_sf"/>
</dbReference>
<dbReference type="GO" id="GO:0043531">
    <property type="term" value="F:ADP binding"/>
    <property type="evidence" value="ECO:0007669"/>
    <property type="project" value="InterPro"/>
</dbReference>
<dbReference type="GO" id="GO:0006355">
    <property type="term" value="P:regulation of DNA-templated transcription"/>
    <property type="evidence" value="ECO:0007669"/>
    <property type="project" value="InterPro"/>
</dbReference>
<evidence type="ECO:0000313" key="3">
    <source>
        <dbReference type="Proteomes" id="UP000309174"/>
    </source>
</evidence>
<dbReference type="RefSeq" id="WP_138643961.1">
    <property type="nucleotide sequence ID" value="NZ_VCKW01000018.1"/>
</dbReference>
<dbReference type="GO" id="GO:0003677">
    <property type="term" value="F:DNA binding"/>
    <property type="evidence" value="ECO:0007669"/>
    <property type="project" value="InterPro"/>
</dbReference>
<dbReference type="Proteomes" id="UP000309174">
    <property type="component" value="Unassembled WGS sequence"/>
</dbReference>
<dbReference type="Gene3D" id="1.10.10.10">
    <property type="entry name" value="Winged helix-like DNA-binding domain superfamily/Winged helix DNA-binding domain"/>
    <property type="match status" value="1"/>
</dbReference>
<dbReference type="PANTHER" id="PTHR47691">
    <property type="entry name" value="REGULATOR-RELATED"/>
    <property type="match status" value="1"/>
</dbReference>
<dbReference type="SUPFAM" id="SSF52540">
    <property type="entry name" value="P-loop containing nucleoside triphosphate hydrolases"/>
    <property type="match status" value="1"/>
</dbReference>
<dbReference type="Pfam" id="PF00196">
    <property type="entry name" value="GerE"/>
    <property type="match status" value="1"/>
</dbReference>
<dbReference type="InterPro" id="IPR058852">
    <property type="entry name" value="HTH_77"/>
</dbReference>
<dbReference type="InterPro" id="IPR016032">
    <property type="entry name" value="Sig_transdc_resp-reg_C-effctor"/>
</dbReference>
<dbReference type="AlphaFoldDB" id="A0A5C4JIC9"/>
<dbReference type="PROSITE" id="PS50043">
    <property type="entry name" value="HTH_LUXR_2"/>
    <property type="match status" value="1"/>
</dbReference>
<dbReference type="InterPro" id="IPR036388">
    <property type="entry name" value="WH-like_DNA-bd_sf"/>
</dbReference>
<dbReference type="Gene3D" id="3.40.50.300">
    <property type="entry name" value="P-loop containing nucleotide triphosphate hydrolases"/>
    <property type="match status" value="1"/>
</dbReference>
<evidence type="ECO:0000313" key="2">
    <source>
        <dbReference type="EMBL" id="TMR05708.1"/>
    </source>
</evidence>
<reference evidence="2 3" key="1">
    <citation type="submission" date="2019-05" db="EMBL/GenBank/DDBJ databases">
        <title>Draft genome sequence of Actinomadura sp. 14C53.</title>
        <authorList>
            <person name="Saricaoglu S."/>
            <person name="Isik K."/>
        </authorList>
    </citation>
    <scope>NUCLEOTIDE SEQUENCE [LARGE SCALE GENOMIC DNA]</scope>
    <source>
        <strain evidence="2 3">14C53</strain>
    </source>
</reference>
<dbReference type="SUPFAM" id="SSF48452">
    <property type="entry name" value="TPR-like"/>
    <property type="match status" value="1"/>
</dbReference>
<dbReference type="SMART" id="SM00421">
    <property type="entry name" value="HTH_LUXR"/>
    <property type="match status" value="1"/>
</dbReference>
<feature type="domain" description="HTH luxR-type" evidence="1">
    <location>
        <begin position="721"/>
        <end position="786"/>
    </location>
</feature>
<dbReference type="Gene3D" id="1.25.40.10">
    <property type="entry name" value="Tetratricopeptide repeat domain"/>
    <property type="match status" value="1"/>
</dbReference>
<gene>
    <name evidence="2" type="ORF">ETD83_05570</name>
</gene>
<dbReference type="InterPro" id="IPR000792">
    <property type="entry name" value="Tscrpt_reg_LuxR_C"/>
</dbReference>
<accession>A0A5C4JIC9</accession>
<dbReference type="PRINTS" id="PR00038">
    <property type="entry name" value="HTHLUXR"/>
</dbReference>